<name>A0A484LWE1_9ASTE</name>
<accession>A0A484LWE1</accession>
<sequence length="75" mass="8708">MCLADELFFQGQIFPLCQHPISTDSTSTALRCKKPPVIELRQFVCRHKPPRSWNRFLFSQRSPTPHIRLPKASSQ</sequence>
<organism evidence="1 2">
    <name type="scientific">Cuscuta campestris</name>
    <dbReference type="NCBI Taxonomy" id="132261"/>
    <lineage>
        <taxon>Eukaryota</taxon>
        <taxon>Viridiplantae</taxon>
        <taxon>Streptophyta</taxon>
        <taxon>Embryophyta</taxon>
        <taxon>Tracheophyta</taxon>
        <taxon>Spermatophyta</taxon>
        <taxon>Magnoliopsida</taxon>
        <taxon>eudicotyledons</taxon>
        <taxon>Gunneridae</taxon>
        <taxon>Pentapetalae</taxon>
        <taxon>asterids</taxon>
        <taxon>lamiids</taxon>
        <taxon>Solanales</taxon>
        <taxon>Convolvulaceae</taxon>
        <taxon>Cuscuteae</taxon>
        <taxon>Cuscuta</taxon>
        <taxon>Cuscuta subgen. Grammica</taxon>
        <taxon>Cuscuta sect. Cleistogrammica</taxon>
    </lineage>
</organism>
<keyword evidence="2" id="KW-1185">Reference proteome</keyword>
<evidence type="ECO:0000313" key="1">
    <source>
        <dbReference type="EMBL" id="VFQ80850.1"/>
    </source>
</evidence>
<dbReference type="AlphaFoldDB" id="A0A484LWE1"/>
<reference evidence="1 2" key="1">
    <citation type="submission" date="2018-04" db="EMBL/GenBank/DDBJ databases">
        <authorList>
            <person name="Vogel A."/>
        </authorList>
    </citation>
    <scope>NUCLEOTIDE SEQUENCE [LARGE SCALE GENOMIC DNA]</scope>
</reference>
<protein>
    <submittedName>
        <fullName evidence="1">Uncharacterized protein</fullName>
    </submittedName>
</protein>
<dbReference type="OrthoDB" id="778913at2759"/>
<gene>
    <name evidence="1" type="ORF">CCAM_LOCUS22626</name>
</gene>
<proteinExistence type="predicted"/>
<dbReference type="Proteomes" id="UP000595140">
    <property type="component" value="Unassembled WGS sequence"/>
</dbReference>
<evidence type="ECO:0000313" key="2">
    <source>
        <dbReference type="Proteomes" id="UP000595140"/>
    </source>
</evidence>
<dbReference type="EMBL" id="OOIL02002192">
    <property type="protein sequence ID" value="VFQ80850.1"/>
    <property type="molecule type" value="Genomic_DNA"/>
</dbReference>